<dbReference type="GO" id="GO:0140670">
    <property type="term" value="F:cohesin unloader activity"/>
    <property type="evidence" value="ECO:0000318"/>
    <property type="project" value="GO_Central"/>
</dbReference>
<sequence length="677" mass="76783">MTSSDVVLEQRIKEIGKQLSHPPDSVEELLTVLDKVEKLLSKVDQSPKWSMIGALRPSITALIKDGLSKHSDVDVKVAVASCISEITRITAPDAPYDDNQMRDVFKLIVSTFEGLADQSSRSYSKRTSILETASKVRSWVVMLDLECDALIVEMFEHFLKSVRDYHLDSVFPSMESIMVLVIEESEEIPVEMLKPLLAHVKKDNTDVLPIARNLSERVLVKSAEKLKPYLLPAITALGESLDTYTKVVTAVCKGTTATNESKLTTTSSDQTDQFAVSIQQKKSKAQQLSLTTLPPSIIETILCLLPTAEAARTSILSREWRYKWTKIPKLVFFHSIEVAQLLPSDWAQMSDLEWARIKKDMRCKLFYAIHQVLLLRQGPIHEFTLLMNADRTCFELDQILLHLSGNHTIKKLTLKLHHSDPYGLPLSVFSLHHLTDLCLQHCAINHKPIFNGFGSLTSLTLNEIRISRETLLHLLSNCPLLKSLYLLIYEGQFVGDEYPFMKPSNMELFKCLPVIEHLTTSGYLIMSLVQASIPEELPASLIHLKCCTIEDMCFVDAYGLPFLADLIKCSPNLEKIKLEINADCCIETKVDKLEEHSVNLEEYSDIWLEHLNELEIKNFCNYKSELEFVKLILARSPNLKKVILVTWMDDKIEEFEMLKILLRVPRASPVEISVESC</sequence>
<dbReference type="PANTHER" id="PTHR12663:SF3">
    <property type="entry name" value="SISTER CHROMATID COHESION PROTEIN PDS5 HOMOLOG C"/>
    <property type="match status" value="1"/>
</dbReference>
<keyword evidence="3" id="KW-0227">DNA damage</keyword>
<evidence type="ECO:0000313" key="9">
    <source>
        <dbReference type="EMBL" id="KAF5774528.1"/>
    </source>
</evidence>
<dbReference type="EMBL" id="CM007902">
    <property type="protein sequence ID" value="OTG02466.1"/>
    <property type="molecule type" value="Genomic_DNA"/>
</dbReference>
<dbReference type="Gene3D" id="3.80.10.10">
    <property type="entry name" value="Ribonuclease Inhibitor"/>
    <property type="match status" value="1"/>
</dbReference>
<dbReference type="GO" id="GO:0007064">
    <property type="term" value="P:mitotic sister chromatid cohesion"/>
    <property type="evidence" value="ECO:0000318"/>
    <property type="project" value="GO_Central"/>
</dbReference>
<evidence type="ECO:0000256" key="6">
    <source>
        <dbReference type="ARBA" id="ARBA00023242"/>
    </source>
</evidence>
<evidence type="ECO:0000256" key="2">
    <source>
        <dbReference type="ARBA" id="ARBA00022618"/>
    </source>
</evidence>
<reference evidence="9" key="3">
    <citation type="submission" date="2020-06" db="EMBL/GenBank/DDBJ databases">
        <title>Helianthus annuus Genome sequencing and assembly Release 2.</title>
        <authorList>
            <person name="Gouzy J."/>
            <person name="Langlade N."/>
            <person name="Munos S."/>
        </authorList>
    </citation>
    <scope>NUCLEOTIDE SEQUENCE</scope>
    <source>
        <tissue evidence="9">Leaves</tissue>
    </source>
</reference>
<feature type="domain" description="FBD" evidence="8">
    <location>
        <begin position="605"/>
        <end position="675"/>
    </location>
</feature>
<proteinExistence type="predicted"/>
<dbReference type="GO" id="GO:0006281">
    <property type="term" value="P:DNA repair"/>
    <property type="evidence" value="ECO:0007669"/>
    <property type="project" value="UniProtKB-KW"/>
</dbReference>
<gene>
    <name evidence="10" type="ORF">HannXRQ_Chr13g0413361</name>
    <name evidence="9" type="ORF">HanXRQr2_Chr13g0601511</name>
</gene>
<dbReference type="GO" id="GO:0051301">
    <property type="term" value="P:cell division"/>
    <property type="evidence" value="ECO:0007669"/>
    <property type="project" value="UniProtKB-KW"/>
</dbReference>
<reference evidence="9 11" key="1">
    <citation type="journal article" date="2017" name="Nature">
        <title>The sunflower genome provides insights into oil metabolism, flowering and Asterid evolution.</title>
        <authorList>
            <person name="Badouin H."/>
            <person name="Gouzy J."/>
            <person name="Grassa C.J."/>
            <person name="Murat F."/>
            <person name="Staton S.E."/>
            <person name="Cottret L."/>
            <person name="Lelandais-Briere C."/>
            <person name="Owens G.L."/>
            <person name="Carrere S."/>
            <person name="Mayjonade B."/>
            <person name="Legrand L."/>
            <person name="Gill N."/>
            <person name="Kane N.C."/>
            <person name="Bowers J.E."/>
            <person name="Hubner S."/>
            <person name="Bellec A."/>
            <person name="Berard A."/>
            <person name="Berges H."/>
            <person name="Blanchet N."/>
            <person name="Boniface M.C."/>
            <person name="Brunel D."/>
            <person name="Catrice O."/>
            <person name="Chaidir N."/>
            <person name="Claudel C."/>
            <person name="Donnadieu C."/>
            <person name="Faraut T."/>
            <person name="Fievet G."/>
            <person name="Helmstetter N."/>
            <person name="King M."/>
            <person name="Knapp S.J."/>
            <person name="Lai Z."/>
            <person name="Le Paslier M.C."/>
            <person name="Lippi Y."/>
            <person name="Lorenzon L."/>
            <person name="Mandel J.R."/>
            <person name="Marage G."/>
            <person name="Marchand G."/>
            <person name="Marquand E."/>
            <person name="Bret-Mestries E."/>
            <person name="Morien E."/>
            <person name="Nambeesan S."/>
            <person name="Nguyen T."/>
            <person name="Pegot-Espagnet P."/>
            <person name="Pouilly N."/>
            <person name="Raftis F."/>
            <person name="Sallet E."/>
            <person name="Schiex T."/>
            <person name="Thomas J."/>
            <person name="Vandecasteele C."/>
            <person name="Vares D."/>
            <person name="Vear F."/>
            <person name="Vautrin S."/>
            <person name="Crespi M."/>
            <person name="Mangin B."/>
            <person name="Burke J.M."/>
            <person name="Salse J."/>
            <person name="Munos S."/>
            <person name="Vincourt P."/>
            <person name="Rieseberg L.H."/>
            <person name="Langlade N.B."/>
        </authorList>
    </citation>
    <scope>NUCLEOTIDE SEQUENCE [LARGE SCALE GENOMIC DNA]</scope>
    <source>
        <strain evidence="11">cv. SF193</strain>
        <tissue evidence="9">Leaves</tissue>
    </source>
</reference>
<dbReference type="Pfam" id="PF00646">
    <property type="entry name" value="F-box"/>
    <property type="match status" value="1"/>
</dbReference>
<dbReference type="AlphaFoldDB" id="A0A251SW10"/>
<dbReference type="GO" id="GO:0005634">
    <property type="term" value="C:nucleus"/>
    <property type="evidence" value="ECO:0000318"/>
    <property type="project" value="GO_Central"/>
</dbReference>
<dbReference type="InterPro" id="IPR055411">
    <property type="entry name" value="LRR_FXL15/At3g58940/PEG3-like"/>
</dbReference>
<dbReference type="InterPro" id="IPR036047">
    <property type="entry name" value="F-box-like_dom_sf"/>
</dbReference>
<dbReference type="InterPro" id="IPR006566">
    <property type="entry name" value="FBD"/>
</dbReference>
<dbReference type="GO" id="GO:0000785">
    <property type="term" value="C:chromatin"/>
    <property type="evidence" value="ECO:0000318"/>
    <property type="project" value="GO_Central"/>
</dbReference>
<dbReference type="EMBL" id="MNCJ02000328">
    <property type="protein sequence ID" value="KAF5774528.1"/>
    <property type="molecule type" value="Genomic_DNA"/>
</dbReference>
<accession>A0A251SW10</accession>
<evidence type="ECO:0000259" key="8">
    <source>
        <dbReference type="SMART" id="SM00579"/>
    </source>
</evidence>
<dbReference type="Pfam" id="PF20168">
    <property type="entry name" value="PDS5"/>
    <property type="match status" value="1"/>
</dbReference>
<organism evidence="10 11">
    <name type="scientific">Helianthus annuus</name>
    <name type="common">Common sunflower</name>
    <dbReference type="NCBI Taxonomy" id="4232"/>
    <lineage>
        <taxon>Eukaryota</taxon>
        <taxon>Viridiplantae</taxon>
        <taxon>Streptophyta</taxon>
        <taxon>Embryophyta</taxon>
        <taxon>Tracheophyta</taxon>
        <taxon>Spermatophyta</taxon>
        <taxon>Magnoliopsida</taxon>
        <taxon>eudicotyledons</taxon>
        <taxon>Gunneridae</taxon>
        <taxon>Pentapetalae</taxon>
        <taxon>asterids</taxon>
        <taxon>campanulids</taxon>
        <taxon>Asterales</taxon>
        <taxon>Asteraceae</taxon>
        <taxon>Asteroideae</taxon>
        <taxon>Heliantheae alliance</taxon>
        <taxon>Heliantheae</taxon>
        <taxon>Helianthus</taxon>
    </lineage>
</organism>
<keyword evidence="5" id="KW-0234">DNA repair</keyword>
<name>A0A251SW10_HELAN</name>
<dbReference type="SUPFAM" id="SSF81383">
    <property type="entry name" value="F-box domain"/>
    <property type="match status" value="1"/>
</dbReference>
<dbReference type="Pfam" id="PF23622">
    <property type="entry name" value="LRR_At1g61320_AtMIF1"/>
    <property type="match status" value="1"/>
</dbReference>
<keyword evidence="4" id="KW-0498">Mitosis</keyword>
<dbReference type="InterPro" id="IPR032675">
    <property type="entry name" value="LRR_dom_sf"/>
</dbReference>
<dbReference type="Gramene" id="mRNA:HanXRQr2_Chr13g0601511">
    <property type="protein sequence ID" value="mRNA:HanXRQr2_Chr13g0601511"/>
    <property type="gene ID" value="HanXRQr2_Chr13g0601511"/>
</dbReference>
<dbReference type="InParanoid" id="A0A251SW10"/>
<dbReference type="Proteomes" id="UP000215914">
    <property type="component" value="Chromosome 13"/>
</dbReference>
<dbReference type="SUPFAM" id="SSF52047">
    <property type="entry name" value="RNI-like"/>
    <property type="match status" value="1"/>
</dbReference>
<reference evidence="10" key="2">
    <citation type="submission" date="2017-02" db="EMBL/GenBank/DDBJ databases">
        <title>Sunflower complete genome.</title>
        <authorList>
            <person name="Langlade N."/>
            <person name="Munos S."/>
        </authorList>
    </citation>
    <scope>NUCLEOTIDE SEQUENCE [LARGE SCALE GENOMIC DNA]</scope>
    <source>
        <tissue evidence="10">Leaves</tissue>
    </source>
</reference>
<dbReference type="InterPro" id="IPR016024">
    <property type="entry name" value="ARM-type_fold"/>
</dbReference>
<keyword evidence="2" id="KW-0132">Cell division</keyword>
<dbReference type="GO" id="GO:0035825">
    <property type="term" value="P:homologous recombination"/>
    <property type="evidence" value="ECO:0007669"/>
    <property type="project" value="UniProtKB-ARBA"/>
</dbReference>
<evidence type="ECO:0000256" key="4">
    <source>
        <dbReference type="ARBA" id="ARBA00022776"/>
    </source>
</evidence>
<dbReference type="SUPFAM" id="SSF48371">
    <property type="entry name" value="ARM repeat"/>
    <property type="match status" value="1"/>
</dbReference>
<dbReference type="InterPro" id="IPR039776">
    <property type="entry name" value="Pds5"/>
</dbReference>
<dbReference type="Pfam" id="PF24758">
    <property type="entry name" value="LRR_At5g56370"/>
    <property type="match status" value="1"/>
</dbReference>
<keyword evidence="6" id="KW-0539">Nucleus</keyword>
<dbReference type="PANTHER" id="PTHR12663">
    <property type="entry name" value="ANDROGEN INDUCED INHIBITOR OF PROLIFERATION AS3 / PDS5-RELATED"/>
    <property type="match status" value="1"/>
</dbReference>
<dbReference type="InterPro" id="IPR055357">
    <property type="entry name" value="LRR_At1g61320_AtMIF1"/>
</dbReference>
<comment type="subcellular location">
    <subcellularLocation>
        <location evidence="1">Nucleus</location>
    </subcellularLocation>
</comment>
<evidence type="ECO:0000256" key="7">
    <source>
        <dbReference type="ARBA" id="ARBA00023306"/>
    </source>
</evidence>
<protein>
    <submittedName>
        <fullName evidence="10">Putative F-box domain-containing protein</fullName>
    </submittedName>
    <submittedName>
        <fullName evidence="9">Sister chromatid cohesion protein Pds5</fullName>
    </submittedName>
</protein>
<dbReference type="SMART" id="SM00579">
    <property type="entry name" value="FBD"/>
    <property type="match status" value="1"/>
</dbReference>
<evidence type="ECO:0000256" key="5">
    <source>
        <dbReference type="ARBA" id="ARBA00023204"/>
    </source>
</evidence>
<dbReference type="OrthoDB" id="1687219at2759"/>
<evidence type="ECO:0000256" key="3">
    <source>
        <dbReference type="ARBA" id="ARBA00022763"/>
    </source>
</evidence>
<dbReference type="STRING" id="4232.A0A251SW10"/>
<evidence type="ECO:0000313" key="11">
    <source>
        <dbReference type="Proteomes" id="UP000215914"/>
    </source>
</evidence>
<keyword evidence="7" id="KW-0131">Cell cycle</keyword>
<dbReference type="InterPro" id="IPR001810">
    <property type="entry name" value="F-box_dom"/>
</dbReference>
<keyword evidence="11" id="KW-1185">Reference proteome</keyword>
<evidence type="ECO:0000313" key="10">
    <source>
        <dbReference type="EMBL" id="OTG02466.1"/>
    </source>
</evidence>
<evidence type="ECO:0000256" key="1">
    <source>
        <dbReference type="ARBA" id="ARBA00004123"/>
    </source>
</evidence>